<keyword evidence="3" id="KW-1185">Reference proteome</keyword>
<evidence type="ECO:0000313" key="3">
    <source>
        <dbReference type="Proteomes" id="UP001321453"/>
    </source>
</evidence>
<dbReference type="Gene3D" id="3.60.10.10">
    <property type="entry name" value="Endonuclease/exonuclease/phosphatase"/>
    <property type="match status" value="1"/>
</dbReference>
<reference evidence="2 3" key="1">
    <citation type="submission" date="2023-06" db="EMBL/GenBank/DDBJ databases">
        <title>Cellulomonas sp. MW9 Whole genome sequence.</title>
        <authorList>
            <person name="Park S."/>
        </authorList>
    </citation>
    <scope>NUCLEOTIDE SEQUENCE [LARGE SCALE GENOMIC DNA]</scope>
    <source>
        <strain evidence="2 3">MW9</strain>
    </source>
</reference>
<organism evidence="2 3">
    <name type="scientific">Cellulomonas edaphi</name>
    <dbReference type="NCBI Taxonomy" id="3053468"/>
    <lineage>
        <taxon>Bacteria</taxon>
        <taxon>Bacillati</taxon>
        <taxon>Actinomycetota</taxon>
        <taxon>Actinomycetes</taxon>
        <taxon>Micrococcales</taxon>
        <taxon>Cellulomonadaceae</taxon>
        <taxon>Cellulomonas</taxon>
    </lineage>
</organism>
<dbReference type="InterPro" id="IPR005135">
    <property type="entry name" value="Endo/exonuclease/phosphatase"/>
</dbReference>
<keyword evidence="2" id="KW-0378">Hydrolase</keyword>
<gene>
    <name evidence="2" type="ORF">QRT05_06950</name>
</gene>
<dbReference type="PANTHER" id="PTHR14859:SF1">
    <property type="entry name" value="PGAP2-INTERACTING PROTEIN"/>
    <property type="match status" value="1"/>
</dbReference>
<evidence type="ECO:0000313" key="2">
    <source>
        <dbReference type="EMBL" id="MDM7831066.1"/>
    </source>
</evidence>
<dbReference type="Pfam" id="PF03372">
    <property type="entry name" value="Exo_endo_phos"/>
    <property type="match status" value="1"/>
</dbReference>
<dbReference type="PANTHER" id="PTHR14859">
    <property type="entry name" value="CALCOFLUOR WHITE HYPERSENSITIVE PROTEIN PRECURSOR"/>
    <property type="match status" value="1"/>
</dbReference>
<protein>
    <submittedName>
        <fullName evidence="2">Endonuclease/exonuclease/phosphatase family protein</fullName>
    </submittedName>
</protein>
<dbReference type="RefSeq" id="WP_289446316.1">
    <property type="nucleotide sequence ID" value="NZ_JAUCGR010000002.1"/>
</dbReference>
<dbReference type="InterPro" id="IPR036691">
    <property type="entry name" value="Endo/exonu/phosph_ase_sf"/>
</dbReference>
<dbReference type="GO" id="GO:0004519">
    <property type="term" value="F:endonuclease activity"/>
    <property type="evidence" value="ECO:0007669"/>
    <property type="project" value="UniProtKB-KW"/>
</dbReference>
<sequence>MRVATYNVLHGRSLVDGRVDVDRFATAVRALDADVVALQEVDRGQSRSRRADLATVAAEAMGGDVRFVATMHGLPGLWRTAHDDLRTSRPAYGVALVSRLPVTSWSTVRLPRRPGIAWVGSGRVRRPVRDEPRAAVTAVVETPDGPITVVGTHLSWLPDWHSRQLTSLLEATEGLPRPFVLMGDLNMTPAQVGAASTLRALATEPTYPVGTPTRQIDHILGDGDVRATGPATSIDTGLSDHRALVVDVVPGRAEG</sequence>
<keyword evidence="2" id="KW-0540">Nuclease</keyword>
<accession>A0ABT7S650</accession>
<dbReference type="InterPro" id="IPR051916">
    <property type="entry name" value="GPI-anchor_lipid_remodeler"/>
</dbReference>
<dbReference type="EMBL" id="JAUCGR010000002">
    <property type="protein sequence ID" value="MDM7831066.1"/>
    <property type="molecule type" value="Genomic_DNA"/>
</dbReference>
<proteinExistence type="predicted"/>
<dbReference type="Proteomes" id="UP001321453">
    <property type="component" value="Unassembled WGS sequence"/>
</dbReference>
<keyword evidence="2" id="KW-0255">Endonuclease</keyword>
<comment type="caution">
    <text evidence="2">The sequence shown here is derived from an EMBL/GenBank/DDBJ whole genome shotgun (WGS) entry which is preliminary data.</text>
</comment>
<evidence type="ECO:0000259" key="1">
    <source>
        <dbReference type="Pfam" id="PF03372"/>
    </source>
</evidence>
<dbReference type="SUPFAM" id="SSF56219">
    <property type="entry name" value="DNase I-like"/>
    <property type="match status" value="1"/>
</dbReference>
<feature type="domain" description="Endonuclease/exonuclease/phosphatase" evidence="1">
    <location>
        <begin position="4"/>
        <end position="241"/>
    </location>
</feature>
<name>A0ABT7S650_9CELL</name>